<dbReference type="RefSeq" id="XP_013760806.1">
    <property type="nucleotide sequence ID" value="XM_013905352.1"/>
</dbReference>
<dbReference type="OMA" id="AQTEDQM"/>
<evidence type="ECO:0000256" key="1">
    <source>
        <dbReference type="SAM" id="MobiDB-lite"/>
    </source>
</evidence>
<evidence type="ECO:0000313" key="3">
    <source>
        <dbReference type="Proteomes" id="UP000054408"/>
    </source>
</evidence>
<dbReference type="STRING" id="461836.A0A0L0DVT1"/>
<feature type="compositionally biased region" description="Basic and acidic residues" evidence="1">
    <location>
        <begin position="220"/>
        <end position="232"/>
    </location>
</feature>
<dbReference type="PANTHER" id="PTHR13498">
    <property type="entry name" value="SPERM ASSOCIATED ANTIGEN 7"/>
    <property type="match status" value="1"/>
</dbReference>
<evidence type="ECO:0008006" key="4">
    <source>
        <dbReference type="Google" id="ProtNLM"/>
    </source>
</evidence>
<name>A0A0L0DVT1_THETB</name>
<dbReference type="EMBL" id="GL349441">
    <property type="protein sequence ID" value="KNC56287.1"/>
    <property type="molecule type" value="Genomic_DNA"/>
</dbReference>
<evidence type="ECO:0000313" key="2">
    <source>
        <dbReference type="EMBL" id="KNC56287.1"/>
    </source>
</evidence>
<dbReference type="Proteomes" id="UP000054408">
    <property type="component" value="Unassembled WGS sequence"/>
</dbReference>
<feature type="compositionally biased region" description="Low complexity" evidence="1">
    <location>
        <begin position="247"/>
        <end position="260"/>
    </location>
</feature>
<dbReference type="InterPro" id="IPR017330">
    <property type="entry name" value="SPAG7"/>
</dbReference>
<feature type="region of interest" description="Disordered" evidence="1">
    <location>
        <begin position="220"/>
        <end position="270"/>
    </location>
</feature>
<sequence>MGSTGASGTGSVPATGKKKKAPLLMSLLSGAKKYKRPVSTVSPAERERLAREKAAEERERQRLMAFRATADANVDKIKASFAANPAMNEALVPLALDRPLRAVLHEVCDTKGLGAVSYGDDPAVRHMVIYRKELTPNEDHVDLLRNLHPSEFNIHNTLGSLHRELACREARRKELEANASRASAEEAARAAAAAAQTQELELSKLVPRERDRRTIEEIELDLKKAKRAREAAADTDEPSAKRAKPLTSASSGGTPPSSHAIANQEPVSPM</sequence>
<accession>A0A0L0DVT1</accession>
<dbReference type="AlphaFoldDB" id="A0A0L0DVT1"/>
<dbReference type="Gene3D" id="3.30.1370.50">
    <property type="entry name" value="R3H-like domain"/>
    <property type="match status" value="1"/>
</dbReference>
<dbReference type="SUPFAM" id="SSF82708">
    <property type="entry name" value="R3H domain"/>
    <property type="match status" value="1"/>
</dbReference>
<dbReference type="PANTHER" id="PTHR13498:SF3">
    <property type="entry name" value="SPERM-ASSOCIATED ANTIGEN 7"/>
    <property type="match status" value="1"/>
</dbReference>
<protein>
    <recommendedName>
        <fullName evidence="4">R3H domain-containing protein</fullName>
    </recommendedName>
</protein>
<reference evidence="2 3" key="1">
    <citation type="submission" date="2010-05" db="EMBL/GenBank/DDBJ databases">
        <title>The Genome Sequence of Thecamonas trahens ATCC 50062.</title>
        <authorList>
            <consortium name="The Broad Institute Genome Sequencing Platform"/>
            <person name="Russ C."/>
            <person name="Cuomo C."/>
            <person name="Shea T."/>
            <person name="Young S.K."/>
            <person name="Zeng Q."/>
            <person name="Koehrsen M."/>
            <person name="Haas B."/>
            <person name="Borodovsky M."/>
            <person name="Guigo R."/>
            <person name="Alvarado L."/>
            <person name="Berlin A."/>
            <person name="Bochicchio J."/>
            <person name="Borenstein D."/>
            <person name="Chapman S."/>
            <person name="Chen Z."/>
            <person name="Freedman E."/>
            <person name="Gellesch M."/>
            <person name="Goldberg J."/>
            <person name="Griggs A."/>
            <person name="Gujja S."/>
            <person name="Heilman E."/>
            <person name="Heiman D."/>
            <person name="Hepburn T."/>
            <person name="Howarth C."/>
            <person name="Jen D."/>
            <person name="Larson L."/>
            <person name="Mehta T."/>
            <person name="Park D."/>
            <person name="Pearson M."/>
            <person name="Roberts A."/>
            <person name="Saif S."/>
            <person name="Shenoy N."/>
            <person name="Sisk P."/>
            <person name="Stolte C."/>
            <person name="Sykes S."/>
            <person name="Thomson T."/>
            <person name="Walk T."/>
            <person name="White J."/>
            <person name="Yandava C."/>
            <person name="Burger G."/>
            <person name="Gray M.W."/>
            <person name="Holland P.W.H."/>
            <person name="King N."/>
            <person name="Lang F.B.F."/>
            <person name="Roger A.J."/>
            <person name="Ruiz-Trillo I."/>
            <person name="Lander E."/>
            <person name="Nusbaum C."/>
        </authorList>
    </citation>
    <scope>NUCLEOTIDE SEQUENCE [LARGE SCALE GENOMIC DNA]</scope>
    <source>
        <strain evidence="2 3">ATCC 50062</strain>
    </source>
</reference>
<organism evidence="2 3">
    <name type="scientific">Thecamonas trahens ATCC 50062</name>
    <dbReference type="NCBI Taxonomy" id="461836"/>
    <lineage>
        <taxon>Eukaryota</taxon>
        <taxon>Apusozoa</taxon>
        <taxon>Apusomonadida</taxon>
        <taxon>Apusomonadidae</taxon>
        <taxon>Thecamonas</taxon>
    </lineage>
</organism>
<keyword evidence="3" id="KW-1185">Reference proteome</keyword>
<dbReference type="GO" id="GO:0003676">
    <property type="term" value="F:nucleic acid binding"/>
    <property type="evidence" value="ECO:0007669"/>
    <property type="project" value="InterPro"/>
</dbReference>
<dbReference type="GeneID" id="25561945"/>
<dbReference type="OrthoDB" id="5979509at2759"/>
<proteinExistence type="predicted"/>
<dbReference type="InterPro" id="IPR036867">
    <property type="entry name" value="R3H_dom_sf"/>
</dbReference>
<gene>
    <name evidence="2" type="ORF">AMSG_02256</name>
</gene>